<dbReference type="Proteomes" id="UP000185511">
    <property type="component" value="Chromosome"/>
</dbReference>
<protein>
    <submittedName>
        <fullName evidence="2">Uncharacterized protein</fullName>
    </submittedName>
</protein>
<sequence>MTRASADTFVSITDAVPDLDSATMTEATFMAARSSIPRGTGWLLPTFVLLAITAGCVNEPVRPGDPDTSAVTTSPLIETTDPAASEPVDPRDTDGPTVEPWPTYPWSELPREPRESDIAPRQSRSPGDRRPTVVPEAPSPSPGGVEIDHGARSDTTGTDCGLVESRTGTLRVHASGSPIDCVRARQVVAAHQDSLPAGAQPGAPGSEGVRIGEWYCVVPTPSETMAALDTPAADRVAVETRRLGIGGAAPTIQQDRVDPGPGPTVRDAAGAGAAGADRFAAGPTARPAPGDAAHRESIEAAPSQTSSLDAGLCTHADGVRVLLATRIA</sequence>
<accession>A0AAC9LBB0</accession>
<gene>
    <name evidence="2" type="ORF">UA74_08565</name>
</gene>
<dbReference type="AlphaFoldDB" id="A0AAC9LBB0"/>
<evidence type="ECO:0000313" key="3">
    <source>
        <dbReference type="Proteomes" id="UP000185511"/>
    </source>
</evidence>
<organism evidence="2 3">
    <name type="scientific">Actinoalloteichus fjordicus</name>
    <dbReference type="NCBI Taxonomy" id="1612552"/>
    <lineage>
        <taxon>Bacteria</taxon>
        <taxon>Bacillati</taxon>
        <taxon>Actinomycetota</taxon>
        <taxon>Actinomycetes</taxon>
        <taxon>Pseudonocardiales</taxon>
        <taxon>Pseudonocardiaceae</taxon>
        <taxon>Actinoalloteichus</taxon>
    </lineage>
</organism>
<proteinExistence type="predicted"/>
<keyword evidence="3" id="KW-1185">Reference proteome</keyword>
<evidence type="ECO:0000256" key="1">
    <source>
        <dbReference type="SAM" id="MobiDB-lite"/>
    </source>
</evidence>
<dbReference type="EMBL" id="CP016076">
    <property type="protein sequence ID" value="APU13779.1"/>
    <property type="molecule type" value="Genomic_DNA"/>
</dbReference>
<evidence type="ECO:0000313" key="2">
    <source>
        <dbReference type="EMBL" id="APU13779.1"/>
    </source>
</evidence>
<feature type="compositionally biased region" description="Low complexity" evidence="1">
    <location>
        <begin position="266"/>
        <end position="282"/>
    </location>
</feature>
<dbReference type="KEGG" id="acad:UA74_08565"/>
<feature type="compositionally biased region" description="Basic and acidic residues" evidence="1">
    <location>
        <begin position="109"/>
        <end position="118"/>
    </location>
</feature>
<feature type="region of interest" description="Disordered" evidence="1">
    <location>
        <begin position="251"/>
        <end position="295"/>
    </location>
</feature>
<reference evidence="3" key="1">
    <citation type="submission" date="2016-06" db="EMBL/GenBank/DDBJ databases">
        <title>Complete genome sequence of Actinoalloteichus fjordicus DSM 46855 (=ADI127-17), type strain of the new species Actinoalloteichus fjordicus.</title>
        <authorList>
            <person name="Ruckert C."/>
            <person name="Nouioui I."/>
            <person name="Willmese J."/>
            <person name="van Wezel G."/>
            <person name="Klenk H.-P."/>
            <person name="Kalinowski J."/>
            <person name="Zotchev S.B."/>
        </authorList>
    </citation>
    <scope>NUCLEOTIDE SEQUENCE [LARGE SCALE GENOMIC DNA]</scope>
    <source>
        <strain evidence="3">ADI127-7</strain>
    </source>
</reference>
<feature type="region of interest" description="Disordered" evidence="1">
    <location>
        <begin position="59"/>
        <end position="162"/>
    </location>
</feature>
<name>A0AAC9LBB0_9PSEU</name>